<evidence type="ECO:0000313" key="2">
    <source>
        <dbReference type="Proteomes" id="UP000824140"/>
    </source>
</evidence>
<sequence>MTEIVKAFREHVPAARLIGKRYSLAEEGAASHWGEWFENGWFLPLEMLGALKESEGAFYGFMVARGEEAREYWIGMLFPAGTQAPEGYESLDLPEGEAGVCYLRAHEQDPTLYTMHEACVRALRQAGMDAPEGVGSAEQPVLCFERYNCPRFTTPDGEGRVILDYGVYLCAKGEWAQTAEGVWVRYGDRAVHIKTDAALVEYLGEAGNGARALAEEILREYEKRAGKPLDIGVDSLAIEILIHTFLDTFAGRALHLAEKLPGPLAEPLSALMNGLEDRTEIIDCGEREVDGNRWVFDRLAPFHGLFYEILGDKA</sequence>
<protein>
    <submittedName>
        <fullName evidence="1">Uncharacterized protein</fullName>
    </submittedName>
</protein>
<dbReference type="Proteomes" id="UP000824140">
    <property type="component" value="Unassembled WGS sequence"/>
</dbReference>
<evidence type="ECO:0000313" key="1">
    <source>
        <dbReference type="EMBL" id="HIS93385.1"/>
    </source>
</evidence>
<proteinExistence type="predicted"/>
<reference evidence="1" key="1">
    <citation type="submission" date="2020-10" db="EMBL/GenBank/DDBJ databases">
        <authorList>
            <person name="Gilroy R."/>
        </authorList>
    </citation>
    <scope>NUCLEOTIDE SEQUENCE</scope>
    <source>
        <strain evidence="1">13766</strain>
    </source>
</reference>
<dbReference type="AlphaFoldDB" id="A0A9D1K6S6"/>
<name>A0A9D1K6S6_9FIRM</name>
<reference evidence="1" key="2">
    <citation type="journal article" date="2021" name="PeerJ">
        <title>Extensive microbial diversity within the chicken gut microbiome revealed by metagenomics and culture.</title>
        <authorList>
            <person name="Gilroy R."/>
            <person name="Ravi A."/>
            <person name="Getino M."/>
            <person name="Pursley I."/>
            <person name="Horton D.L."/>
            <person name="Alikhan N.F."/>
            <person name="Baker D."/>
            <person name="Gharbi K."/>
            <person name="Hall N."/>
            <person name="Watson M."/>
            <person name="Adriaenssens E.M."/>
            <person name="Foster-Nyarko E."/>
            <person name="Jarju S."/>
            <person name="Secka A."/>
            <person name="Antonio M."/>
            <person name="Oren A."/>
            <person name="Chaudhuri R.R."/>
            <person name="La Ragione R."/>
            <person name="Hildebrand F."/>
            <person name="Pallen M.J."/>
        </authorList>
    </citation>
    <scope>NUCLEOTIDE SEQUENCE</scope>
    <source>
        <strain evidence="1">13766</strain>
    </source>
</reference>
<comment type="caution">
    <text evidence="1">The sequence shown here is derived from an EMBL/GenBank/DDBJ whole genome shotgun (WGS) entry which is preliminary data.</text>
</comment>
<accession>A0A9D1K6S6</accession>
<dbReference type="EMBL" id="DVJN01000195">
    <property type="protein sequence ID" value="HIS93385.1"/>
    <property type="molecule type" value="Genomic_DNA"/>
</dbReference>
<gene>
    <name evidence="1" type="ORF">IAA84_10250</name>
</gene>
<organism evidence="1 2">
    <name type="scientific">Candidatus Alectryocaccomicrobium excrementavium</name>
    <dbReference type="NCBI Taxonomy" id="2840668"/>
    <lineage>
        <taxon>Bacteria</taxon>
        <taxon>Bacillati</taxon>
        <taxon>Bacillota</taxon>
        <taxon>Clostridia</taxon>
        <taxon>Candidatus Alectryocaccomicrobium</taxon>
    </lineage>
</organism>